<gene>
    <name evidence="1" type="ORF">A0O34_03600</name>
</gene>
<dbReference type="AlphaFoldDB" id="A0A172XS24"/>
<dbReference type="Proteomes" id="UP000077824">
    <property type="component" value="Chromosome"/>
</dbReference>
<dbReference type="STRING" id="1685010.A0O34_03600"/>
<reference evidence="1 2" key="1">
    <citation type="submission" date="2016-04" db="EMBL/GenBank/DDBJ databases">
        <title>Complete Genome Sequence of Chryseobacterium sp. IHBB 10212.</title>
        <authorList>
            <person name="Pal M."/>
            <person name="Swarnkar M.K."/>
            <person name="Kaushal K."/>
            <person name="Chhibber S."/>
            <person name="Singh A.K."/>
            <person name="Gulati A."/>
        </authorList>
    </citation>
    <scope>NUCLEOTIDE SEQUENCE [LARGE SCALE GENOMIC DNA]</scope>
    <source>
        <strain evidence="1 2">IHBB 10212</strain>
    </source>
</reference>
<proteinExistence type="predicted"/>
<protein>
    <recommendedName>
        <fullName evidence="3">LysM domain-containing protein</fullName>
    </recommendedName>
</protein>
<evidence type="ECO:0008006" key="3">
    <source>
        <dbReference type="Google" id="ProtNLM"/>
    </source>
</evidence>
<evidence type="ECO:0000313" key="2">
    <source>
        <dbReference type="Proteomes" id="UP000077824"/>
    </source>
</evidence>
<sequence>MIVHFILHGETLESISEEIKLENPKYLKEYHNKRCAREDYIQDELIPRKKLLIPELKDINEYNSKNDAPFKHPKLNPKLSFDPENFSKIYDVNITEAAENEDKKKSNFISFTASLKWIEKSFNYHIFHLFKNNFYDQSGSKMADLATESIRSLNPIVIKTDSKGKVVHVSLKKETTDNFKSIKEKLLDFFPDKYAKIYIDEFEIAVLDQNLFNERMKDDSFIKTYFAPVRNEFVNGKSYVEQTIGEENIPIIIQQKVGEENHAQEINILQTFQSPNQEIDYNGKYTLFSENGLIKNIELKYVIFQSGIKNVTSLKIEQKS</sequence>
<organism evidence="1 2">
    <name type="scientific">Chryseobacterium glaciei</name>
    <dbReference type="NCBI Taxonomy" id="1685010"/>
    <lineage>
        <taxon>Bacteria</taxon>
        <taxon>Pseudomonadati</taxon>
        <taxon>Bacteroidota</taxon>
        <taxon>Flavobacteriia</taxon>
        <taxon>Flavobacteriales</taxon>
        <taxon>Weeksellaceae</taxon>
        <taxon>Chryseobacterium group</taxon>
        <taxon>Chryseobacterium</taxon>
    </lineage>
</organism>
<name>A0A172XS24_9FLAO</name>
<accession>A0A172XS24</accession>
<evidence type="ECO:0000313" key="1">
    <source>
        <dbReference type="EMBL" id="ANF49680.1"/>
    </source>
</evidence>
<dbReference type="EMBL" id="CP015199">
    <property type="protein sequence ID" value="ANF49680.1"/>
    <property type="molecule type" value="Genomic_DNA"/>
</dbReference>
<dbReference type="RefSeq" id="WP_066751283.1">
    <property type="nucleotide sequence ID" value="NZ_CP015199.1"/>
</dbReference>
<dbReference type="KEGG" id="chh:A0O34_03600"/>
<keyword evidence="2" id="KW-1185">Reference proteome</keyword>
<dbReference type="OrthoDB" id="1267051at2"/>